<dbReference type="PANTHER" id="PTHR30349:SF41">
    <property type="entry name" value="INTEGRASE_RECOMBINASE PROTEIN MJ0367-RELATED"/>
    <property type="match status" value="1"/>
</dbReference>
<proteinExistence type="inferred from homology"/>
<protein>
    <submittedName>
        <fullName evidence="5">Tyrosine-type recombinase/integrase</fullName>
    </submittedName>
</protein>
<gene>
    <name evidence="5" type="ORF">MG292_09265</name>
</gene>
<dbReference type="InterPro" id="IPR050090">
    <property type="entry name" value="Tyrosine_recombinase_XerCD"/>
</dbReference>
<feature type="domain" description="Tyr recombinase" evidence="4">
    <location>
        <begin position="9"/>
        <end position="205"/>
    </location>
</feature>
<accession>A0ABY8N3M5</accession>
<evidence type="ECO:0000313" key="6">
    <source>
        <dbReference type="Proteomes" id="UP001232117"/>
    </source>
</evidence>
<dbReference type="PROSITE" id="PS51898">
    <property type="entry name" value="TYR_RECOMBINASE"/>
    <property type="match status" value="1"/>
</dbReference>
<evidence type="ECO:0000256" key="1">
    <source>
        <dbReference type="ARBA" id="ARBA00008857"/>
    </source>
</evidence>
<comment type="similarity">
    <text evidence="1">Belongs to the 'phage' integrase family.</text>
</comment>
<dbReference type="InterPro" id="IPR002104">
    <property type="entry name" value="Integrase_catalytic"/>
</dbReference>
<evidence type="ECO:0000313" key="5">
    <source>
        <dbReference type="EMBL" id="WGK94262.1"/>
    </source>
</evidence>
<sequence length="209" mass="24420">MKTKPLPIQEVKDFYTNEFYSVLESNIGYKYERLTECLLFTLQAKTGLRISDILELKYSNLIDKGLETYLELVLKKTKNTLTLPIDRIMLKMLQDYKEYCNLVFNVATSGNSSQERIFYNYKSNNGKIFSYMWCNKRINKLNNSGVLGKVYDNVGTHSIRKGLAEYLYTKKGLRTTQYLLGHKSMLTTEIYLELDKEQHLKDIKEALSI</sequence>
<reference evidence="5 6" key="2">
    <citation type="submission" date="2023-06" db="EMBL/GenBank/DDBJ databases">
        <title>Complete Genome Sequence of Flavobacterium keumense K3R-10.</title>
        <authorList>
            <person name="Jeong H."/>
            <person name="Jhang S.Y."/>
            <person name="Kim J.N."/>
        </authorList>
    </citation>
    <scope>NUCLEOTIDE SEQUENCE [LARGE SCALE GENOMIC DNA]</scope>
    <source>
        <strain evidence="5 6">K3R-10</strain>
    </source>
</reference>
<dbReference type="EMBL" id="CP092332">
    <property type="protein sequence ID" value="WGK94262.1"/>
    <property type="molecule type" value="Genomic_DNA"/>
</dbReference>
<dbReference type="InterPro" id="IPR011010">
    <property type="entry name" value="DNA_brk_join_enz"/>
</dbReference>
<dbReference type="SUPFAM" id="SSF56349">
    <property type="entry name" value="DNA breaking-rejoining enzymes"/>
    <property type="match status" value="1"/>
</dbReference>
<dbReference type="Pfam" id="PF00589">
    <property type="entry name" value="Phage_integrase"/>
    <property type="match status" value="1"/>
</dbReference>
<keyword evidence="6" id="KW-1185">Reference proteome</keyword>
<evidence type="ECO:0000259" key="4">
    <source>
        <dbReference type="PROSITE" id="PS51898"/>
    </source>
</evidence>
<dbReference type="RefSeq" id="WP_264533011.1">
    <property type="nucleotide sequence ID" value="NZ_CP092332.1"/>
</dbReference>
<reference evidence="5 6" key="1">
    <citation type="submission" date="2022-02" db="EMBL/GenBank/DDBJ databases">
        <authorList>
            <person name="Cha I.-T."/>
            <person name="Lee K.-E."/>
            <person name="Park S.-J."/>
        </authorList>
    </citation>
    <scope>NUCLEOTIDE SEQUENCE [LARGE SCALE GENOMIC DNA]</scope>
    <source>
        <strain evidence="5 6">K3R-10</strain>
    </source>
</reference>
<keyword evidence="3" id="KW-0233">DNA recombination</keyword>
<dbReference type="Gene3D" id="1.10.443.10">
    <property type="entry name" value="Intergrase catalytic core"/>
    <property type="match status" value="1"/>
</dbReference>
<dbReference type="PANTHER" id="PTHR30349">
    <property type="entry name" value="PHAGE INTEGRASE-RELATED"/>
    <property type="match status" value="1"/>
</dbReference>
<organism evidence="5 6">
    <name type="scientific">Flavobacterium keumense</name>
    <dbReference type="NCBI Taxonomy" id="1306518"/>
    <lineage>
        <taxon>Bacteria</taxon>
        <taxon>Pseudomonadati</taxon>
        <taxon>Bacteroidota</taxon>
        <taxon>Flavobacteriia</taxon>
        <taxon>Flavobacteriales</taxon>
        <taxon>Flavobacteriaceae</taxon>
        <taxon>Flavobacterium</taxon>
    </lineage>
</organism>
<evidence type="ECO:0000256" key="2">
    <source>
        <dbReference type="ARBA" id="ARBA00023125"/>
    </source>
</evidence>
<name>A0ABY8N3M5_9FLAO</name>
<keyword evidence="2" id="KW-0238">DNA-binding</keyword>
<dbReference type="InterPro" id="IPR013762">
    <property type="entry name" value="Integrase-like_cat_sf"/>
</dbReference>
<evidence type="ECO:0000256" key="3">
    <source>
        <dbReference type="ARBA" id="ARBA00023172"/>
    </source>
</evidence>
<dbReference type="Proteomes" id="UP001232117">
    <property type="component" value="Chromosome"/>
</dbReference>